<dbReference type="AlphaFoldDB" id="A0A8J3A603"/>
<evidence type="ECO:0000313" key="3">
    <source>
        <dbReference type="Proteomes" id="UP000650511"/>
    </source>
</evidence>
<reference evidence="2" key="2">
    <citation type="submission" date="2020-09" db="EMBL/GenBank/DDBJ databases">
        <authorList>
            <person name="Sun Q."/>
            <person name="Zhou Y."/>
        </authorList>
    </citation>
    <scope>NUCLEOTIDE SEQUENCE</scope>
    <source>
        <strain evidence="2">CGMCC 1.14988</strain>
    </source>
</reference>
<feature type="transmembrane region" description="Helical" evidence="1">
    <location>
        <begin position="72"/>
        <end position="93"/>
    </location>
</feature>
<evidence type="ECO:0000313" key="2">
    <source>
        <dbReference type="EMBL" id="GGI04027.1"/>
    </source>
</evidence>
<dbReference type="InterPro" id="IPR032820">
    <property type="entry name" value="ATPase_put"/>
</dbReference>
<accession>A0A8J3A603</accession>
<organism evidence="2 3">
    <name type="scientific">Egicoccus halophilus</name>
    <dbReference type="NCBI Taxonomy" id="1670830"/>
    <lineage>
        <taxon>Bacteria</taxon>
        <taxon>Bacillati</taxon>
        <taxon>Actinomycetota</taxon>
        <taxon>Nitriliruptoria</taxon>
        <taxon>Egicoccales</taxon>
        <taxon>Egicoccaceae</taxon>
        <taxon>Egicoccus</taxon>
    </lineage>
</organism>
<protein>
    <recommendedName>
        <fullName evidence="4">AtpZ/AtpI family protein</fullName>
    </recommendedName>
</protein>
<dbReference type="Proteomes" id="UP000650511">
    <property type="component" value="Unassembled WGS sequence"/>
</dbReference>
<keyword evidence="1" id="KW-0812">Transmembrane</keyword>
<dbReference type="Pfam" id="PF09527">
    <property type="entry name" value="ATPase_gene1"/>
    <property type="match status" value="1"/>
</dbReference>
<dbReference type="RefSeq" id="WP_130650812.1">
    <property type="nucleotide sequence ID" value="NZ_BMHA01000002.1"/>
</dbReference>
<evidence type="ECO:0000256" key="1">
    <source>
        <dbReference type="SAM" id="Phobius"/>
    </source>
</evidence>
<dbReference type="OrthoDB" id="5193039at2"/>
<keyword evidence="3" id="KW-1185">Reference proteome</keyword>
<evidence type="ECO:0008006" key="4">
    <source>
        <dbReference type="Google" id="ProtNLM"/>
    </source>
</evidence>
<keyword evidence="1" id="KW-0472">Membrane</keyword>
<keyword evidence="1" id="KW-1133">Transmembrane helix</keyword>
<name>A0A8J3A603_9ACTN</name>
<reference evidence="2" key="1">
    <citation type="journal article" date="2014" name="Int. J. Syst. Evol. Microbiol.">
        <title>Complete genome sequence of Corynebacterium casei LMG S-19264T (=DSM 44701T), isolated from a smear-ripened cheese.</title>
        <authorList>
            <consortium name="US DOE Joint Genome Institute (JGI-PGF)"/>
            <person name="Walter F."/>
            <person name="Albersmeier A."/>
            <person name="Kalinowski J."/>
            <person name="Ruckert C."/>
        </authorList>
    </citation>
    <scope>NUCLEOTIDE SEQUENCE</scope>
    <source>
        <strain evidence="2">CGMCC 1.14988</strain>
    </source>
</reference>
<dbReference type="EMBL" id="BMHA01000002">
    <property type="protein sequence ID" value="GGI04027.1"/>
    <property type="molecule type" value="Genomic_DNA"/>
</dbReference>
<proteinExistence type="predicted"/>
<sequence length="112" mass="12151">MSFPSWRIPPIGPRLMSLLSSSAPEGRRTSVRRDLGESMVALDQGWSMGTELLSGILVLAGLGWLIDRALGTTPWLFAIGALAGFAAGLYLVWLRAQRMDAREAAGRDDHGR</sequence>
<gene>
    <name evidence="2" type="ORF">GCM10011354_07000</name>
</gene>
<comment type="caution">
    <text evidence="2">The sequence shown here is derived from an EMBL/GenBank/DDBJ whole genome shotgun (WGS) entry which is preliminary data.</text>
</comment>